<dbReference type="AlphaFoldDB" id="A0A512E2R2"/>
<dbReference type="Proteomes" id="UP000321523">
    <property type="component" value="Unassembled WGS sequence"/>
</dbReference>
<dbReference type="EMBL" id="BJYZ01000059">
    <property type="protein sequence ID" value="GEO43022.1"/>
    <property type="molecule type" value="Genomic_DNA"/>
</dbReference>
<sequence>MLLGDVCDLGRRVDLDEVLMTEEKPSLRKGTANTQIIGFQLPASVAKEVKTEASQRNVPLNKLFSKIWETYQEKKRGS</sequence>
<accession>A0A512E2R2</accession>
<organism evidence="1 2">
    <name type="scientific">Skermanella aerolata</name>
    <dbReference type="NCBI Taxonomy" id="393310"/>
    <lineage>
        <taxon>Bacteria</taxon>
        <taxon>Pseudomonadati</taxon>
        <taxon>Pseudomonadota</taxon>
        <taxon>Alphaproteobacteria</taxon>
        <taxon>Rhodospirillales</taxon>
        <taxon>Azospirillaceae</taxon>
        <taxon>Skermanella</taxon>
    </lineage>
</organism>
<proteinExistence type="predicted"/>
<gene>
    <name evidence="1" type="ORF">SAE02_71700</name>
</gene>
<reference evidence="1 2" key="1">
    <citation type="submission" date="2019-07" db="EMBL/GenBank/DDBJ databases">
        <title>Whole genome shotgun sequence of Skermanella aerolata NBRC 106429.</title>
        <authorList>
            <person name="Hosoyama A."/>
            <person name="Uohara A."/>
            <person name="Ohji S."/>
            <person name="Ichikawa N."/>
        </authorList>
    </citation>
    <scope>NUCLEOTIDE SEQUENCE [LARGE SCALE GENOMIC DNA]</scope>
    <source>
        <strain evidence="1 2">NBRC 106429</strain>
    </source>
</reference>
<evidence type="ECO:0000313" key="1">
    <source>
        <dbReference type="EMBL" id="GEO43022.1"/>
    </source>
</evidence>
<keyword evidence="2" id="KW-1185">Reference proteome</keyword>
<name>A0A512E2R2_9PROT</name>
<comment type="caution">
    <text evidence="1">The sequence shown here is derived from an EMBL/GenBank/DDBJ whole genome shotgun (WGS) entry which is preliminary data.</text>
</comment>
<evidence type="ECO:0000313" key="2">
    <source>
        <dbReference type="Proteomes" id="UP000321523"/>
    </source>
</evidence>
<protein>
    <submittedName>
        <fullName evidence="1">Uncharacterized protein</fullName>
    </submittedName>
</protein>